<feature type="transmembrane region" description="Helical" evidence="1">
    <location>
        <begin position="90"/>
        <end position="109"/>
    </location>
</feature>
<dbReference type="PATRIC" id="fig|1002809.3.peg.316"/>
<keyword evidence="1" id="KW-0472">Membrane</keyword>
<dbReference type="HOGENOM" id="CLU_137354_1_1_9"/>
<organism evidence="2 3">
    <name type="scientific">Solibacillus silvestris (strain StLB046)</name>
    <name type="common">Bacillus silvestris</name>
    <dbReference type="NCBI Taxonomy" id="1002809"/>
    <lineage>
        <taxon>Bacteria</taxon>
        <taxon>Bacillati</taxon>
        <taxon>Bacillota</taxon>
        <taxon>Bacilli</taxon>
        <taxon>Bacillales</taxon>
        <taxon>Caryophanaceae</taxon>
        <taxon>Solibacillus</taxon>
    </lineage>
</organism>
<proteinExistence type="predicted"/>
<feature type="transmembrane region" description="Helical" evidence="1">
    <location>
        <begin position="44"/>
        <end position="65"/>
    </location>
</feature>
<reference evidence="2 3" key="2">
    <citation type="journal article" date="2012" name="J. Biosci. Bioeng.">
        <title>Complete genome sequence and characterization of the N-acylhomoserine lactone-degrading gene of the potato leaf-associated Solibacillus silvestris.</title>
        <authorList>
            <person name="Morohoshi T."/>
            <person name="Tominaga Y."/>
            <person name="Someya N."/>
            <person name="Ikeda T."/>
        </authorList>
    </citation>
    <scope>NUCLEOTIDE SEQUENCE [LARGE SCALE GENOMIC DNA]</scope>
    <source>
        <strain evidence="2 3">StLB046</strain>
    </source>
</reference>
<dbReference type="Proteomes" id="UP000006691">
    <property type="component" value="Chromosome"/>
</dbReference>
<dbReference type="InterPro" id="IPR021354">
    <property type="entry name" value="DUF2975"/>
</dbReference>
<gene>
    <name evidence="2" type="ordered locus">SSIL_0312</name>
</gene>
<dbReference type="Pfam" id="PF11188">
    <property type="entry name" value="DUF2975"/>
    <property type="match status" value="1"/>
</dbReference>
<dbReference type="RefSeq" id="WP_014822465.1">
    <property type="nucleotide sequence ID" value="NC_018065.1"/>
</dbReference>
<feature type="transmembrane region" description="Helical" evidence="1">
    <location>
        <begin position="115"/>
        <end position="140"/>
    </location>
</feature>
<dbReference type="STRING" id="1002809.SSIL_0312"/>
<protein>
    <recommendedName>
        <fullName evidence="4">DUF2975 domain-containing protein</fullName>
    </recommendedName>
</protein>
<feature type="transmembrane region" description="Helical" evidence="1">
    <location>
        <begin position="12"/>
        <end position="32"/>
    </location>
</feature>
<reference evidence="3" key="1">
    <citation type="submission" date="2011-04" db="EMBL/GenBank/DDBJ databases">
        <title>Genome sequence of Solibacillus silvestris StLB046.</title>
        <authorList>
            <person name="Morohoshi T."/>
            <person name="Someya N."/>
            <person name="Ikeda T."/>
        </authorList>
    </citation>
    <scope>NUCLEOTIDE SEQUENCE [LARGE SCALE GENOMIC DNA]</scope>
    <source>
        <strain evidence="3">StLB046</strain>
    </source>
</reference>
<name>F2F5F2_SOLSS</name>
<dbReference type="KEGG" id="siv:SSIL_0312"/>
<evidence type="ECO:0000256" key="1">
    <source>
        <dbReference type="SAM" id="Phobius"/>
    </source>
</evidence>
<dbReference type="EMBL" id="AP012157">
    <property type="protein sequence ID" value="BAK14735.1"/>
    <property type="molecule type" value="Genomic_DNA"/>
</dbReference>
<dbReference type="eggNOG" id="ENOG502ZR8H">
    <property type="taxonomic scope" value="Bacteria"/>
</dbReference>
<evidence type="ECO:0000313" key="2">
    <source>
        <dbReference type="EMBL" id="BAK14735.1"/>
    </source>
</evidence>
<accession>F2F5F2</accession>
<evidence type="ECO:0008006" key="4">
    <source>
        <dbReference type="Google" id="ProtNLM"/>
    </source>
</evidence>
<evidence type="ECO:0000313" key="3">
    <source>
        <dbReference type="Proteomes" id="UP000006691"/>
    </source>
</evidence>
<keyword evidence="1" id="KW-1133">Transmembrane helix</keyword>
<dbReference type="AlphaFoldDB" id="F2F5F2"/>
<keyword evidence="3" id="KW-1185">Reference proteome</keyword>
<sequence length="152" mass="16926">MQKLNSIFLRTFIISTGVLVSSLCVFILPGVAQETAHLNPEVAYLQYPILLGMYATAIPFFYALYETLKMIAIIERKSVFSSRLEQGLNYIKYCAYVILVLYISGFFLLDYSNALPPLVAVIGIVIIIITTLVATGAAFLKHVLIKSRLNVN</sequence>
<keyword evidence="1" id="KW-0812">Transmembrane</keyword>